<keyword evidence="2" id="KW-1185">Reference proteome</keyword>
<name>A0ACB9KZE4_9MYRT</name>
<comment type="caution">
    <text evidence="1">The sequence shown here is derived from an EMBL/GenBank/DDBJ whole genome shotgun (WGS) entry which is preliminary data.</text>
</comment>
<evidence type="ECO:0000313" key="1">
    <source>
        <dbReference type="EMBL" id="KAI4302688.1"/>
    </source>
</evidence>
<protein>
    <submittedName>
        <fullName evidence="1">Uncharacterized protein</fullName>
    </submittedName>
</protein>
<accession>A0ACB9KZE4</accession>
<sequence length="95" mass="10998">MSVQSSPYDWQLPRHHPPPLPYSPSTPQRPRFPPFVLTLSHFSPYPQFLARVFRRRRRMKYCEVNSLSSVAEPKSVPEERVLGSLLSYGLFSSGH</sequence>
<organism evidence="1 2">
    <name type="scientific">Melastoma candidum</name>
    <dbReference type="NCBI Taxonomy" id="119954"/>
    <lineage>
        <taxon>Eukaryota</taxon>
        <taxon>Viridiplantae</taxon>
        <taxon>Streptophyta</taxon>
        <taxon>Embryophyta</taxon>
        <taxon>Tracheophyta</taxon>
        <taxon>Spermatophyta</taxon>
        <taxon>Magnoliopsida</taxon>
        <taxon>eudicotyledons</taxon>
        <taxon>Gunneridae</taxon>
        <taxon>Pentapetalae</taxon>
        <taxon>rosids</taxon>
        <taxon>malvids</taxon>
        <taxon>Myrtales</taxon>
        <taxon>Melastomataceae</taxon>
        <taxon>Melastomatoideae</taxon>
        <taxon>Melastomateae</taxon>
        <taxon>Melastoma</taxon>
    </lineage>
</organism>
<dbReference type="Proteomes" id="UP001057402">
    <property type="component" value="Chromosome 12"/>
</dbReference>
<dbReference type="EMBL" id="CM042891">
    <property type="protein sequence ID" value="KAI4302688.1"/>
    <property type="molecule type" value="Genomic_DNA"/>
</dbReference>
<evidence type="ECO:0000313" key="2">
    <source>
        <dbReference type="Proteomes" id="UP001057402"/>
    </source>
</evidence>
<reference evidence="2" key="1">
    <citation type="journal article" date="2023" name="Front. Plant Sci.">
        <title>Chromosomal-level genome assembly of Melastoma candidum provides insights into trichome evolution.</title>
        <authorList>
            <person name="Zhong Y."/>
            <person name="Wu W."/>
            <person name="Sun C."/>
            <person name="Zou P."/>
            <person name="Liu Y."/>
            <person name="Dai S."/>
            <person name="Zhou R."/>
        </authorList>
    </citation>
    <scope>NUCLEOTIDE SEQUENCE [LARGE SCALE GENOMIC DNA]</scope>
</reference>
<proteinExistence type="predicted"/>
<gene>
    <name evidence="1" type="ORF">MLD38_038407</name>
</gene>